<keyword evidence="1" id="KW-0732">Signal</keyword>
<dbReference type="Pfam" id="PF03469">
    <property type="entry name" value="XH"/>
    <property type="match status" value="1"/>
</dbReference>
<feature type="signal peptide" evidence="1">
    <location>
        <begin position="1"/>
        <end position="15"/>
    </location>
</feature>
<feature type="domain" description="Factor of DNA methylation 1-5/IDN2" evidence="2">
    <location>
        <begin position="86"/>
        <end position="121"/>
    </location>
</feature>
<organism evidence="3 4">
    <name type="scientific">Lactuca virosa</name>
    <dbReference type="NCBI Taxonomy" id="75947"/>
    <lineage>
        <taxon>Eukaryota</taxon>
        <taxon>Viridiplantae</taxon>
        <taxon>Streptophyta</taxon>
        <taxon>Embryophyta</taxon>
        <taxon>Tracheophyta</taxon>
        <taxon>Spermatophyta</taxon>
        <taxon>Magnoliopsida</taxon>
        <taxon>eudicotyledons</taxon>
        <taxon>Gunneridae</taxon>
        <taxon>Pentapetalae</taxon>
        <taxon>asterids</taxon>
        <taxon>campanulids</taxon>
        <taxon>Asterales</taxon>
        <taxon>Asteraceae</taxon>
        <taxon>Cichorioideae</taxon>
        <taxon>Cichorieae</taxon>
        <taxon>Lactucinae</taxon>
        <taxon>Lactuca</taxon>
    </lineage>
</organism>
<comment type="caution">
    <text evidence="3">The sequence shown here is derived from an EMBL/GenBank/DDBJ whole genome shotgun (WGS) entry which is preliminary data.</text>
</comment>
<keyword evidence="4" id="KW-1185">Reference proteome</keyword>
<evidence type="ECO:0000259" key="2">
    <source>
        <dbReference type="Pfam" id="PF03469"/>
    </source>
</evidence>
<proteinExistence type="predicted"/>
<gene>
    <name evidence="3" type="ORF">LVIROSA_LOCUS9209</name>
</gene>
<dbReference type="InterPro" id="IPR005379">
    <property type="entry name" value="FDM1-5/IDN2_XH"/>
</dbReference>
<reference evidence="3 4" key="1">
    <citation type="submission" date="2022-01" db="EMBL/GenBank/DDBJ databases">
        <authorList>
            <person name="Xiong W."/>
            <person name="Schranz E."/>
        </authorList>
    </citation>
    <scope>NUCLEOTIDE SEQUENCE [LARGE SCALE GENOMIC DNA]</scope>
</reference>
<feature type="chain" id="PRO_5043728789" description="Factor of DNA methylation 1-5/IDN2 domain-containing protein" evidence="1">
    <location>
        <begin position="16"/>
        <end position="122"/>
    </location>
</feature>
<evidence type="ECO:0000313" key="3">
    <source>
        <dbReference type="EMBL" id="CAH1421833.1"/>
    </source>
</evidence>
<dbReference type="AlphaFoldDB" id="A0AAU9MB36"/>
<dbReference type="Proteomes" id="UP001157418">
    <property type="component" value="Unassembled WGS sequence"/>
</dbReference>
<protein>
    <recommendedName>
        <fullName evidence="2">Factor of DNA methylation 1-5/IDN2 domain-containing protein</fullName>
    </recommendedName>
</protein>
<dbReference type="EMBL" id="CAKMRJ010001112">
    <property type="protein sequence ID" value="CAH1421833.1"/>
    <property type="molecule type" value="Genomic_DNA"/>
</dbReference>
<evidence type="ECO:0000256" key="1">
    <source>
        <dbReference type="SAM" id="SignalP"/>
    </source>
</evidence>
<name>A0AAU9MB36_9ASTR</name>
<sequence length="122" mass="14507">MWGFIMWVVLNITESFDCIKFLITHISHQVNLRKSFSLLLSKYVVQFKRMQSTLDQLSVDLLRDRNLHHLRKCLLKMRRLQGSRLNVYNAVVTTLKEINQYNHSAIYPLSDLWSKNVNRKAD</sequence>
<accession>A0AAU9MB36</accession>
<evidence type="ECO:0000313" key="4">
    <source>
        <dbReference type="Proteomes" id="UP001157418"/>
    </source>
</evidence>